<evidence type="ECO:0000313" key="1">
    <source>
        <dbReference type="EMBL" id="KIM43000.1"/>
    </source>
</evidence>
<organism evidence="1 2">
    <name type="scientific">Hebeloma cylindrosporum</name>
    <dbReference type="NCBI Taxonomy" id="76867"/>
    <lineage>
        <taxon>Eukaryota</taxon>
        <taxon>Fungi</taxon>
        <taxon>Dikarya</taxon>
        <taxon>Basidiomycota</taxon>
        <taxon>Agaricomycotina</taxon>
        <taxon>Agaricomycetes</taxon>
        <taxon>Agaricomycetidae</taxon>
        <taxon>Agaricales</taxon>
        <taxon>Agaricineae</taxon>
        <taxon>Hymenogastraceae</taxon>
        <taxon>Hebeloma</taxon>
    </lineage>
</organism>
<dbReference type="AlphaFoldDB" id="A0A0C3C226"/>
<dbReference type="HOGENOM" id="CLU_681620_0_0_1"/>
<reference evidence="2" key="2">
    <citation type="submission" date="2015-01" db="EMBL/GenBank/DDBJ databases">
        <title>Evolutionary Origins and Diversification of the Mycorrhizal Mutualists.</title>
        <authorList>
            <consortium name="DOE Joint Genome Institute"/>
            <consortium name="Mycorrhizal Genomics Consortium"/>
            <person name="Kohler A."/>
            <person name="Kuo A."/>
            <person name="Nagy L.G."/>
            <person name="Floudas D."/>
            <person name="Copeland A."/>
            <person name="Barry K.W."/>
            <person name="Cichocki N."/>
            <person name="Veneault-Fourrey C."/>
            <person name="LaButti K."/>
            <person name="Lindquist E.A."/>
            <person name="Lipzen A."/>
            <person name="Lundell T."/>
            <person name="Morin E."/>
            <person name="Murat C."/>
            <person name="Riley R."/>
            <person name="Ohm R."/>
            <person name="Sun H."/>
            <person name="Tunlid A."/>
            <person name="Henrissat B."/>
            <person name="Grigoriev I.V."/>
            <person name="Hibbett D.S."/>
            <person name="Martin F."/>
        </authorList>
    </citation>
    <scope>NUCLEOTIDE SEQUENCE [LARGE SCALE GENOMIC DNA]</scope>
    <source>
        <strain evidence="2">h7</strain>
    </source>
</reference>
<dbReference type="Proteomes" id="UP000053424">
    <property type="component" value="Unassembled WGS sequence"/>
</dbReference>
<reference evidence="1 2" key="1">
    <citation type="submission" date="2014-04" db="EMBL/GenBank/DDBJ databases">
        <authorList>
            <consortium name="DOE Joint Genome Institute"/>
            <person name="Kuo A."/>
            <person name="Gay G."/>
            <person name="Dore J."/>
            <person name="Kohler A."/>
            <person name="Nagy L.G."/>
            <person name="Floudas D."/>
            <person name="Copeland A."/>
            <person name="Barry K.W."/>
            <person name="Cichocki N."/>
            <person name="Veneault-Fourrey C."/>
            <person name="LaButti K."/>
            <person name="Lindquist E.A."/>
            <person name="Lipzen A."/>
            <person name="Lundell T."/>
            <person name="Morin E."/>
            <person name="Murat C."/>
            <person name="Sun H."/>
            <person name="Tunlid A."/>
            <person name="Henrissat B."/>
            <person name="Grigoriev I.V."/>
            <person name="Hibbett D.S."/>
            <person name="Martin F."/>
            <person name="Nordberg H.P."/>
            <person name="Cantor M.N."/>
            <person name="Hua S.X."/>
        </authorList>
    </citation>
    <scope>NUCLEOTIDE SEQUENCE [LARGE SCALE GENOMIC DNA]</scope>
    <source>
        <strain evidence="2">h7</strain>
    </source>
</reference>
<evidence type="ECO:0000313" key="2">
    <source>
        <dbReference type="Proteomes" id="UP000053424"/>
    </source>
</evidence>
<keyword evidence="2" id="KW-1185">Reference proteome</keyword>
<dbReference type="OrthoDB" id="3069523at2759"/>
<proteinExistence type="predicted"/>
<protein>
    <submittedName>
        <fullName evidence="1">Uncharacterized protein</fullName>
    </submittedName>
</protein>
<sequence>MSHVDPLRASLNSYFENSKSTNTSRPSHTIDVNAAQARSYSPYSNGTYSPSSTVYSSHTLVPPNDHARDLFESVPAEHGFTKKVESRPYAHPFTPINEELPIKNPQKTATTPMQRDYVAIPAATPLVVGPRLSSSKKLWADSFEMGSRIQDPNLSLQCASRIVHCGYEWNDDEIGDLVRAFVWNASTVLADGHDALAVFAQRVYRFFFQLSSDRKLGDISKRDPKLGDIFKRALHATVLGTFNASWSGGSQHRRISYELRPSESHIRRVSSALLLCNFIGALYRFRFLGRSDIQACIHILMNNMDVLEHLCAIRNILLHAGTRYWEDAGLTFDEEVRTLGAELIRCSKRLRLSHNKAILPHRELPFATVGEGVNTILEYIRECKNFVDNKALGTQKTLVRGRDV</sequence>
<name>A0A0C3C226_HEBCY</name>
<accession>A0A0C3C226</accession>
<gene>
    <name evidence="1" type="ORF">M413DRAFT_26211</name>
</gene>
<dbReference type="EMBL" id="KN831776">
    <property type="protein sequence ID" value="KIM43000.1"/>
    <property type="molecule type" value="Genomic_DNA"/>
</dbReference>